<sequence>MSVDAQEKVNAAYAIEYLQEHPEAGLCCEGRRWWITPNANETDRRALCLDEIEAERLTEDPRLRHVSAIAHSGRSLWIVRRMT</sequence>
<proteinExistence type="predicted"/>
<protein>
    <submittedName>
        <fullName evidence="1">Uncharacterized protein</fullName>
    </submittedName>
</protein>
<keyword evidence="2" id="KW-1185">Reference proteome</keyword>
<reference evidence="1 2" key="1">
    <citation type="submission" date="2021-03" db="EMBL/GenBank/DDBJ databases">
        <title>Genomic Encyclopedia of Type Strains, Phase IV (KMG-IV): sequencing the most valuable type-strain genomes for metagenomic binning, comparative biology and taxonomic classification.</title>
        <authorList>
            <person name="Goeker M."/>
        </authorList>
    </citation>
    <scope>NUCLEOTIDE SEQUENCE [LARGE SCALE GENOMIC DNA]</scope>
    <source>
        <strain evidence="1 2">DSM 13372</strain>
    </source>
</reference>
<evidence type="ECO:0000313" key="2">
    <source>
        <dbReference type="Proteomes" id="UP000730739"/>
    </source>
</evidence>
<comment type="caution">
    <text evidence="1">The sequence shown here is derived from an EMBL/GenBank/DDBJ whole genome shotgun (WGS) entry which is preliminary data.</text>
</comment>
<accession>A0ABS4QT47</accession>
<organism evidence="1 2">
    <name type="scientific">Sinorhizobium kostiense</name>
    <dbReference type="NCBI Taxonomy" id="76747"/>
    <lineage>
        <taxon>Bacteria</taxon>
        <taxon>Pseudomonadati</taxon>
        <taxon>Pseudomonadota</taxon>
        <taxon>Alphaproteobacteria</taxon>
        <taxon>Hyphomicrobiales</taxon>
        <taxon>Rhizobiaceae</taxon>
        <taxon>Sinorhizobium/Ensifer group</taxon>
        <taxon>Sinorhizobium</taxon>
    </lineage>
</organism>
<dbReference type="Proteomes" id="UP000730739">
    <property type="component" value="Unassembled WGS sequence"/>
</dbReference>
<dbReference type="EMBL" id="JAGILA010000001">
    <property type="protein sequence ID" value="MBP2233829.1"/>
    <property type="molecule type" value="Genomic_DNA"/>
</dbReference>
<dbReference type="RefSeq" id="WP_209600116.1">
    <property type="nucleotide sequence ID" value="NZ_JAGILA010000001.1"/>
</dbReference>
<gene>
    <name evidence="1" type="ORF">J2Z31_000319</name>
</gene>
<evidence type="ECO:0000313" key="1">
    <source>
        <dbReference type="EMBL" id="MBP2233829.1"/>
    </source>
</evidence>
<name>A0ABS4QT47_9HYPH</name>